<dbReference type="InterPro" id="IPR044611">
    <property type="entry name" value="E3A/B/C-like"/>
</dbReference>
<comment type="catalytic activity">
    <reaction evidence="1">
        <text>S-ubiquitinyl-[E2 ubiquitin-conjugating enzyme]-L-cysteine + [acceptor protein]-L-lysine = [E2 ubiquitin-conjugating enzyme]-L-cysteine + N(6)-ubiquitinyl-[acceptor protein]-L-lysine.</text>
        <dbReference type="EC" id="2.3.2.26"/>
    </reaction>
</comment>
<dbReference type="Proteomes" id="UP001367508">
    <property type="component" value="Unassembled WGS sequence"/>
</dbReference>
<dbReference type="InterPro" id="IPR035983">
    <property type="entry name" value="Hect_E3_ubiquitin_ligase"/>
</dbReference>
<dbReference type="AlphaFoldDB" id="A0AAN9MSE5"/>
<protein>
    <recommendedName>
        <fullName evidence="2">HECT-type E3 ubiquitin transferase</fullName>
        <ecNumber evidence="2">2.3.2.26</ecNumber>
    </recommendedName>
</protein>
<keyword evidence="3" id="KW-0808">Transferase</keyword>
<gene>
    <name evidence="4" type="ORF">VNO77_02124</name>
</gene>
<name>A0AAN9MSE5_CANGL</name>
<keyword evidence="5" id="KW-1185">Reference proteome</keyword>
<dbReference type="EMBL" id="JAYMYQ010000001">
    <property type="protein sequence ID" value="KAK7360145.1"/>
    <property type="molecule type" value="Genomic_DNA"/>
</dbReference>
<accession>A0AAN9MSE5</accession>
<dbReference type="PANTHER" id="PTHR45700">
    <property type="entry name" value="UBIQUITIN-PROTEIN LIGASE E3C"/>
    <property type="match status" value="1"/>
</dbReference>
<dbReference type="Gene3D" id="3.30.2160.10">
    <property type="entry name" value="Hect, E3 ligase catalytic domain"/>
    <property type="match status" value="1"/>
</dbReference>
<evidence type="ECO:0000313" key="4">
    <source>
        <dbReference type="EMBL" id="KAK7360145.1"/>
    </source>
</evidence>
<sequence length="236" mass="26463">MLNNLVYDGLSHVSGHHSRPLMDCAVRCLHLLYERDCTHPFCPPDLWFSPARKSIAVAARTHEVLSANLRSDGFSASLSVGFCSQHCSSCFPFGREAGLKYGELSKELLTAISKAAFAPELTYSLMQNYDGDVKDLSLDFTITEESLGERFLRYTRMQLLSGGSNYDIDIDDLKNNTCYTGGYEGVRMPALNFLDLLQCYGYEFIFIQSKSHWKQEGNTGIYHISVGTGISFYRAI</sequence>
<reference evidence="4 5" key="1">
    <citation type="submission" date="2024-01" db="EMBL/GenBank/DDBJ databases">
        <title>The genomes of 5 underutilized Papilionoideae crops provide insights into root nodulation and disease resistanc.</title>
        <authorList>
            <person name="Jiang F."/>
        </authorList>
    </citation>
    <scope>NUCLEOTIDE SEQUENCE [LARGE SCALE GENOMIC DNA]</scope>
    <source>
        <strain evidence="4">LVBAO_FW01</strain>
        <tissue evidence="4">Leaves</tissue>
    </source>
</reference>
<comment type="caution">
    <text evidence="4">The sequence shown here is derived from an EMBL/GenBank/DDBJ whole genome shotgun (WGS) entry which is preliminary data.</text>
</comment>
<dbReference type="EC" id="2.3.2.26" evidence="2"/>
<dbReference type="GO" id="GO:0006511">
    <property type="term" value="P:ubiquitin-dependent protein catabolic process"/>
    <property type="evidence" value="ECO:0007669"/>
    <property type="project" value="TreeGrafter"/>
</dbReference>
<dbReference type="PANTHER" id="PTHR45700:SF2">
    <property type="entry name" value="UBIQUITIN-PROTEIN LIGASE E3C"/>
    <property type="match status" value="1"/>
</dbReference>
<evidence type="ECO:0000256" key="2">
    <source>
        <dbReference type="ARBA" id="ARBA00012485"/>
    </source>
</evidence>
<evidence type="ECO:0000256" key="1">
    <source>
        <dbReference type="ARBA" id="ARBA00000885"/>
    </source>
</evidence>
<evidence type="ECO:0000256" key="3">
    <source>
        <dbReference type="ARBA" id="ARBA00022679"/>
    </source>
</evidence>
<organism evidence="4 5">
    <name type="scientific">Canavalia gladiata</name>
    <name type="common">Sword bean</name>
    <name type="synonym">Dolichos gladiatus</name>
    <dbReference type="NCBI Taxonomy" id="3824"/>
    <lineage>
        <taxon>Eukaryota</taxon>
        <taxon>Viridiplantae</taxon>
        <taxon>Streptophyta</taxon>
        <taxon>Embryophyta</taxon>
        <taxon>Tracheophyta</taxon>
        <taxon>Spermatophyta</taxon>
        <taxon>Magnoliopsida</taxon>
        <taxon>eudicotyledons</taxon>
        <taxon>Gunneridae</taxon>
        <taxon>Pentapetalae</taxon>
        <taxon>rosids</taxon>
        <taxon>fabids</taxon>
        <taxon>Fabales</taxon>
        <taxon>Fabaceae</taxon>
        <taxon>Papilionoideae</taxon>
        <taxon>50 kb inversion clade</taxon>
        <taxon>NPAAA clade</taxon>
        <taxon>indigoferoid/millettioid clade</taxon>
        <taxon>Phaseoleae</taxon>
        <taxon>Canavalia</taxon>
    </lineage>
</organism>
<dbReference type="GO" id="GO:0000209">
    <property type="term" value="P:protein polyubiquitination"/>
    <property type="evidence" value="ECO:0007669"/>
    <property type="project" value="InterPro"/>
</dbReference>
<dbReference type="SUPFAM" id="SSF56204">
    <property type="entry name" value="Hect, E3 ligase catalytic domain"/>
    <property type="match status" value="1"/>
</dbReference>
<dbReference type="GO" id="GO:0061630">
    <property type="term" value="F:ubiquitin protein ligase activity"/>
    <property type="evidence" value="ECO:0007669"/>
    <property type="project" value="UniProtKB-EC"/>
</dbReference>
<proteinExistence type="predicted"/>
<evidence type="ECO:0000313" key="5">
    <source>
        <dbReference type="Proteomes" id="UP001367508"/>
    </source>
</evidence>